<evidence type="ECO:0000313" key="4">
    <source>
        <dbReference type="Proteomes" id="UP001143545"/>
    </source>
</evidence>
<protein>
    <recommendedName>
        <fullName evidence="2">DUF6268 domain-containing protein</fullName>
    </recommendedName>
</protein>
<evidence type="ECO:0000256" key="1">
    <source>
        <dbReference type="SAM" id="SignalP"/>
    </source>
</evidence>
<dbReference type="Pfam" id="PF19783">
    <property type="entry name" value="DUF6268"/>
    <property type="match status" value="1"/>
</dbReference>
<feature type="signal peptide" evidence="1">
    <location>
        <begin position="1"/>
        <end position="18"/>
    </location>
</feature>
<feature type="chain" id="PRO_5040783909" description="DUF6268 domain-containing protein" evidence="1">
    <location>
        <begin position="19"/>
        <end position="293"/>
    </location>
</feature>
<keyword evidence="4" id="KW-1185">Reference proteome</keyword>
<evidence type="ECO:0000259" key="2">
    <source>
        <dbReference type="Pfam" id="PF19783"/>
    </source>
</evidence>
<gene>
    <name evidence="3" type="ORF">NBRC110019_10420</name>
</gene>
<keyword evidence="1" id="KW-0732">Signal</keyword>
<sequence>MKILSFVIALCLCQISLAQLSDGMYANAGMLSGGNVADISKVNAGANIPLFKNDNNSFSVGFDYQLINFDYVDEDVPYATDQIEEFYTFGPSLKYARAFGNQWNFIVKAGGMISSNYKTDNLDDSYFYNGTIVVRKVDTTANATITFGATYNPQYGLSSPIPVITYAKKVNEKMSYQIGVPQMYFRYHVGKVHTFSAFAKLDGFMGTFNDDLEIKTENFEDTGILRQTTVLAGLGYNLKLWKNGSATLKAGKTLYNNMSIWDMDQNEVYDFDIDNSFYINVGINWNIPNKLLD</sequence>
<feature type="domain" description="DUF6268" evidence="2">
    <location>
        <begin position="23"/>
        <end position="286"/>
    </location>
</feature>
<name>A0A9W6B781_9FLAO</name>
<organism evidence="3 4">
    <name type="scientific">Neptunitalea chrysea</name>
    <dbReference type="NCBI Taxonomy" id="1647581"/>
    <lineage>
        <taxon>Bacteria</taxon>
        <taxon>Pseudomonadati</taxon>
        <taxon>Bacteroidota</taxon>
        <taxon>Flavobacteriia</taxon>
        <taxon>Flavobacteriales</taxon>
        <taxon>Flavobacteriaceae</taxon>
        <taxon>Neptunitalea</taxon>
    </lineage>
</organism>
<proteinExistence type="predicted"/>
<reference evidence="3" key="1">
    <citation type="submission" date="2022-07" db="EMBL/GenBank/DDBJ databases">
        <title>Taxonomy of Novel Oxalotrophic and Methylotrophic Bacteria.</title>
        <authorList>
            <person name="Sahin N."/>
            <person name="Tani A."/>
        </authorList>
    </citation>
    <scope>NUCLEOTIDE SEQUENCE</scope>
    <source>
        <strain evidence="3">AM327</strain>
    </source>
</reference>
<dbReference type="AlphaFoldDB" id="A0A9W6B781"/>
<dbReference type="InterPro" id="IPR046235">
    <property type="entry name" value="DUF6268"/>
</dbReference>
<comment type="caution">
    <text evidence="3">The sequence shown here is derived from an EMBL/GenBank/DDBJ whole genome shotgun (WGS) entry which is preliminary data.</text>
</comment>
<dbReference type="Proteomes" id="UP001143545">
    <property type="component" value="Unassembled WGS sequence"/>
</dbReference>
<accession>A0A9W6B781</accession>
<evidence type="ECO:0000313" key="3">
    <source>
        <dbReference type="EMBL" id="GLB52003.1"/>
    </source>
</evidence>
<dbReference type="EMBL" id="BRVP01000006">
    <property type="protein sequence ID" value="GLB52003.1"/>
    <property type="molecule type" value="Genomic_DNA"/>
</dbReference>
<dbReference type="RefSeq" id="WP_281753054.1">
    <property type="nucleotide sequence ID" value="NZ_BRVP01000006.1"/>
</dbReference>